<feature type="transmembrane region" description="Helical" evidence="11">
    <location>
        <begin position="1073"/>
        <end position="1095"/>
    </location>
</feature>
<evidence type="ECO:0000313" key="13">
    <source>
        <dbReference type="EMBL" id="KPJ03807.1"/>
    </source>
</evidence>
<feature type="transmembrane region" description="Helical" evidence="11">
    <location>
        <begin position="1508"/>
        <end position="1529"/>
    </location>
</feature>
<feature type="transmembrane region" description="Helical" evidence="11">
    <location>
        <begin position="546"/>
        <end position="566"/>
    </location>
</feature>
<evidence type="ECO:0000313" key="14">
    <source>
        <dbReference type="Proteomes" id="UP000053268"/>
    </source>
</evidence>
<accession>A0A0N1PEX2</accession>
<dbReference type="GO" id="GO:0022857">
    <property type="term" value="F:transmembrane transporter activity"/>
    <property type="evidence" value="ECO:0007669"/>
    <property type="project" value="InterPro"/>
</dbReference>
<feature type="transmembrane region" description="Helical" evidence="11">
    <location>
        <begin position="1433"/>
        <end position="1455"/>
    </location>
</feature>
<comment type="similarity">
    <text evidence="9">Belongs to the major facilitator superfamily. Sugar transporter (TC 2.A.1.1) family. Trehalose transporter subfamily.</text>
</comment>
<dbReference type="FunFam" id="1.20.1250.20:FF:000218">
    <property type="entry name" value="facilitated trehalose transporter Tret1"/>
    <property type="match status" value="2"/>
</dbReference>
<feature type="transmembrane region" description="Helical" evidence="11">
    <location>
        <begin position="509"/>
        <end position="534"/>
    </location>
</feature>
<evidence type="ECO:0000256" key="11">
    <source>
        <dbReference type="SAM" id="Phobius"/>
    </source>
</evidence>
<feature type="transmembrane region" description="Helical" evidence="11">
    <location>
        <begin position="1229"/>
        <end position="1250"/>
    </location>
</feature>
<evidence type="ECO:0000256" key="9">
    <source>
        <dbReference type="ARBA" id="ARBA00024348"/>
    </source>
</evidence>
<feature type="transmembrane region" description="Helical" evidence="11">
    <location>
        <begin position="676"/>
        <end position="695"/>
    </location>
</feature>
<feature type="transmembrane region" description="Helical" evidence="11">
    <location>
        <begin position="933"/>
        <end position="960"/>
    </location>
</feature>
<dbReference type="InterPro" id="IPR003663">
    <property type="entry name" value="Sugar/inositol_transpt"/>
</dbReference>
<dbReference type="PANTHER" id="PTHR48021">
    <property type="match status" value="1"/>
</dbReference>
<feature type="transmembrane region" description="Helical" evidence="11">
    <location>
        <begin position="607"/>
        <end position="633"/>
    </location>
</feature>
<dbReference type="EMBL" id="KQ459078">
    <property type="protein sequence ID" value="KPJ03807.1"/>
    <property type="molecule type" value="Genomic_DNA"/>
</dbReference>
<keyword evidence="14" id="KW-1185">Reference proteome</keyword>
<feature type="transmembrane region" description="Helical" evidence="11">
    <location>
        <begin position="269"/>
        <end position="293"/>
    </location>
</feature>
<evidence type="ECO:0000256" key="10">
    <source>
        <dbReference type="SAM" id="MobiDB-lite"/>
    </source>
</evidence>
<keyword evidence="5 11" id="KW-0812">Transmembrane</keyword>
<feature type="transmembrane region" description="Helical" evidence="11">
    <location>
        <begin position="313"/>
        <end position="331"/>
    </location>
</feature>
<dbReference type="Gene3D" id="1.20.1250.20">
    <property type="entry name" value="MFS general substrate transporter like domains"/>
    <property type="match status" value="3"/>
</dbReference>
<dbReference type="GO" id="GO:0005886">
    <property type="term" value="C:plasma membrane"/>
    <property type="evidence" value="ECO:0007669"/>
    <property type="project" value="UniProtKB-SubCell"/>
</dbReference>
<evidence type="ECO:0000256" key="7">
    <source>
        <dbReference type="ARBA" id="ARBA00023136"/>
    </source>
</evidence>
<keyword evidence="8" id="KW-0325">Glycoprotein</keyword>
<evidence type="ECO:0000256" key="4">
    <source>
        <dbReference type="ARBA" id="ARBA00022597"/>
    </source>
</evidence>
<dbReference type="FunFam" id="1.20.1250.20:FF:000055">
    <property type="entry name" value="Facilitated trehalose transporter Tret1-2 homolog"/>
    <property type="match status" value="1"/>
</dbReference>
<keyword evidence="2" id="KW-0813">Transport</keyword>
<feature type="domain" description="Major facilitator superfamily (MFS) profile" evidence="12">
    <location>
        <begin position="1133"/>
        <end position="1559"/>
    </location>
</feature>
<dbReference type="InterPro" id="IPR036259">
    <property type="entry name" value="MFS_trans_sf"/>
</dbReference>
<feature type="compositionally biased region" description="Low complexity" evidence="10">
    <location>
        <begin position="148"/>
        <end position="160"/>
    </location>
</feature>
<feature type="transmembrane region" description="Helical" evidence="11">
    <location>
        <begin position="1176"/>
        <end position="1193"/>
    </location>
</feature>
<feature type="transmembrane region" description="Helical" evidence="11">
    <location>
        <begin position="1467"/>
        <end position="1488"/>
    </location>
</feature>
<feature type="region of interest" description="Disordered" evidence="10">
    <location>
        <begin position="134"/>
        <end position="174"/>
    </location>
</feature>
<feature type="transmembrane region" description="Helical" evidence="11">
    <location>
        <begin position="999"/>
        <end position="1021"/>
    </location>
</feature>
<feature type="transmembrane region" description="Helical" evidence="11">
    <location>
        <begin position="1135"/>
        <end position="1156"/>
    </location>
</feature>
<name>A0A0N1PEX2_PAPXU</name>
<feature type="transmembrane region" description="Helical" evidence="11">
    <location>
        <begin position="1368"/>
        <end position="1394"/>
    </location>
</feature>
<feature type="transmembrane region" description="Helical" evidence="11">
    <location>
        <begin position="1033"/>
        <end position="1052"/>
    </location>
</feature>
<evidence type="ECO:0000259" key="12">
    <source>
        <dbReference type="PROSITE" id="PS50850"/>
    </source>
</evidence>
<feature type="transmembrane region" description="Helical" evidence="11">
    <location>
        <begin position="1205"/>
        <end position="1223"/>
    </location>
</feature>
<comment type="subcellular location">
    <subcellularLocation>
        <location evidence="1">Cell membrane</location>
        <topology evidence="1">Multi-pass membrane protein</topology>
    </subcellularLocation>
</comment>
<proteinExistence type="inferred from homology"/>
<feature type="transmembrane region" description="Helical" evidence="11">
    <location>
        <begin position="1101"/>
        <end position="1121"/>
    </location>
</feature>
<gene>
    <name evidence="13" type="ORF">RR46_01157</name>
</gene>
<dbReference type="InterPro" id="IPR020846">
    <property type="entry name" value="MFS_dom"/>
</dbReference>
<dbReference type="SUPFAM" id="SSF103473">
    <property type="entry name" value="MFS general substrate transporter"/>
    <property type="match status" value="3"/>
</dbReference>
<dbReference type="Pfam" id="PF00083">
    <property type="entry name" value="Sugar_tr"/>
    <property type="match status" value="3"/>
</dbReference>
<feature type="transmembrane region" description="Helical" evidence="11">
    <location>
        <begin position="366"/>
        <end position="388"/>
    </location>
</feature>
<dbReference type="PANTHER" id="PTHR48021:SF1">
    <property type="entry name" value="GH07001P-RELATED"/>
    <property type="match status" value="1"/>
</dbReference>
<feature type="transmembrane region" description="Helical" evidence="11">
    <location>
        <begin position="1535"/>
        <end position="1555"/>
    </location>
</feature>
<feature type="transmembrane region" description="Helical" evidence="11">
    <location>
        <begin position="792"/>
        <end position="814"/>
    </location>
</feature>
<feature type="transmembrane region" description="Helical" evidence="11">
    <location>
        <begin position="1406"/>
        <end position="1426"/>
    </location>
</feature>
<reference evidence="13 14" key="1">
    <citation type="journal article" date="2015" name="Nat. Commun.">
        <title>Outbred genome sequencing and CRISPR/Cas9 gene editing in butterflies.</title>
        <authorList>
            <person name="Li X."/>
            <person name="Fan D."/>
            <person name="Zhang W."/>
            <person name="Liu G."/>
            <person name="Zhang L."/>
            <person name="Zhao L."/>
            <person name="Fang X."/>
            <person name="Chen L."/>
            <person name="Dong Y."/>
            <person name="Chen Y."/>
            <person name="Ding Y."/>
            <person name="Zhao R."/>
            <person name="Feng M."/>
            <person name="Zhu Y."/>
            <person name="Feng Y."/>
            <person name="Jiang X."/>
            <person name="Zhu D."/>
            <person name="Xiang H."/>
            <person name="Feng X."/>
            <person name="Li S."/>
            <person name="Wang J."/>
            <person name="Zhang G."/>
            <person name="Kronforst M.R."/>
            <person name="Wang W."/>
        </authorList>
    </citation>
    <scope>NUCLEOTIDE SEQUENCE [LARGE SCALE GENOMIC DNA]</scope>
    <source>
        <strain evidence="13">Ya'a_city_454_Px</strain>
        <tissue evidence="13">Whole body</tissue>
    </source>
</reference>
<feature type="transmembrane region" description="Helical" evidence="11">
    <location>
        <begin position="851"/>
        <end position="872"/>
    </location>
</feature>
<feature type="transmembrane region" description="Helical" evidence="11">
    <location>
        <begin position="826"/>
        <end position="845"/>
    </location>
</feature>
<evidence type="ECO:0000256" key="1">
    <source>
        <dbReference type="ARBA" id="ARBA00004651"/>
    </source>
</evidence>
<evidence type="ECO:0000256" key="6">
    <source>
        <dbReference type="ARBA" id="ARBA00022989"/>
    </source>
</evidence>
<feature type="transmembrane region" description="Helical" evidence="11">
    <location>
        <begin position="769"/>
        <end position="786"/>
    </location>
</feature>
<dbReference type="PROSITE" id="PS50850">
    <property type="entry name" value="MFS"/>
    <property type="match status" value="3"/>
</dbReference>
<feature type="transmembrane region" description="Helical" evidence="11">
    <location>
        <begin position="1262"/>
        <end position="1281"/>
    </location>
</feature>
<protein>
    <submittedName>
        <fullName evidence="13">Facilitated trehalose transporter Tret1</fullName>
    </submittedName>
</protein>
<dbReference type="InterPro" id="IPR005829">
    <property type="entry name" value="Sugar_transporter_CS"/>
</dbReference>
<feature type="domain" description="Major facilitator superfamily (MFS) profile" evidence="12">
    <location>
        <begin position="693"/>
        <end position="1125"/>
    </location>
</feature>
<evidence type="ECO:0000256" key="8">
    <source>
        <dbReference type="ARBA" id="ARBA00023180"/>
    </source>
</evidence>
<dbReference type="NCBIfam" id="TIGR00879">
    <property type="entry name" value="SP"/>
    <property type="match status" value="1"/>
</dbReference>
<dbReference type="PROSITE" id="PS00217">
    <property type="entry name" value="SUGAR_TRANSPORT_2"/>
    <property type="match status" value="3"/>
</dbReference>
<evidence type="ECO:0000256" key="5">
    <source>
        <dbReference type="ARBA" id="ARBA00022692"/>
    </source>
</evidence>
<dbReference type="STRING" id="66420.A0A0N1PEX2"/>
<keyword evidence="6 11" id="KW-1133">Transmembrane helix</keyword>
<feature type="transmembrane region" description="Helical" evidence="11">
    <location>
        <begin position="426"/>
        <end position="446"/>
    </location>
</feature>
<organism evidence="13 14">
    <name type="scientific">Papilio xuthus</name>
    <name type="common">Asian swallowtail butterfly</name>
    <dbReference type="NCBI Taxonomy" id="66420"/>
    <lineage>
        <taxon>Eukaryota</taxon>
        <taxon>Metazoa</taxon>
        <taxon>Ecdysozoa</taxon>
        <taxon>Arthropoda</taxon>
        <taxon>Hexapoda</taxon>
        <taxon>Insecta</taxon>
        <taxon>Pterygota</taxon>
        <taxon>Neoptera</taxon>
        <taxon>Endopterygota</taxon>
        <taxon>Lepidoptera</taxon>
        <taxon>Glossata</taxon>
        <taxon>Ditrysia</taxon>
        <taxon>Papilionoidea</taxon>
        <taxon>Papilionidae</taxon>
        <taxon>Papilioninae</taxon>
        <taxon>Papilio</taxon>
    </lineage>
</organism>
<dbReference type="Proteomes" id="UP000053268">
    <property type="component" value="Unassembled WGS sequence"/>
</dbReference>
<feature type="transmembrane region" description="Helical" evidence="11">
    <location>
        <begin position="400"/>
        <end position="420"/>
    </location>
</feature>
<feature type="transmembrane region" description="Helical" evidence="11">
    <location>
        <begin position="645"/>
        <end position="664"/>
    </location>
</feature>
<dbReference type="PRINTS" id="PR00171">
    <property type="entry name" value="SUGRTRNSPORT"/>
</dbReference>
<evidence type="ECO:0000256" key="3">
    <source>
        <dbReference type="ARBA" id="ARBA00022475"/>
    </source>
</evidence>
<evidence type="ECO:0000256" key="2">
    <source>
        <dbReference type="ARBA" id="ARBA00022448"/>
    </source>
</evidence>
<dbReference type="InterPro" id="IPR050549">
    <property type="entry name" value="MFS_Trehalose_Transporter"/>
</dbReference>
<sequence>MSKCSKVKNPCKICLGPVTLKNGLQCKGACKTWMHFECLNYTPGKIKDIKTGIIKVTCPCPDCKTSEPKEYRTDTPFSCTNIKCPANRPAKCDNKECPSNKAPDKINQTSTNLIPACPLTKCGIDCKRNSFPQLPSAPTPPIGKPCAPRSSSVSINPSPSTDDPSGDAFKNPRADLSSLGTLQQMCRTVGQLANQINHLMNKMKQVVSEPEGGGSCLKKDKNKPCLPPPAPPASEKKPNCPKPCHCPEYEYDRIEKLPVVMDTSIKFQLLIVACINIGQIVVGYSVGWSAPIIPKLQDNTTSPLPEPITDLQASWVGSLLYIGAMIGPYVTGILSNLIGRKPCLLIGGCINVLSYILVITTKNVAMVMALRVMSGLGMGITTVCNLVYVGEIASTNIRGILLTSTGIVGITGTLIVYAVVPYVSYVATGYIALAVSIAHVVGLFFVPESPVYYAMKGQEIMAAKTLNLLGRSSDLDKVLETFAHKKGESSSKVKDWIEIFTVKSNRMSLFITFTLGALQQTSGVAVVLFFATTIFQLAGSSIRPDLATIIIGVTRLVSSLIAPTFVERSGRKILLLVSMIACAVSLGVLGLYFYLDRVKSPAIESIGWLPLVALIIYFFSYEAGFGTIPNAIVGEMFRANVRANGSALAITLTWLVGFGLTTGFNSMIDVLGGDVTFWIFGGSCIVAFFFTFFFVPETKGKTLNEIQDMMINIGQFIDGYSVGWSAPIIPKLQDPDQTPLPELITELQVSWIGPYIPSYLSNIIGRKPCLFLGGLLNLTAIILIVTTKNVAMVYAIRIISGLGMGMVTVSNLVYVGEIASTNIRGILLTSTSIVGIFGTLAAYTIGPFVSYAATGYIALIINIIHVIGILFIPESPVYYAIKGKETEAKETLRYLGRVDDLDNVFESVRGTNPDEGHSWKAWIKIFTVKANRWSLFITLSLCTLQQLSGVAAVLFFATTIFQIAGSSIRPDLATIIIGATRLVASLIAPTVVERAGRRILLLVSTAFCAMSLSILGTFFYLSRVKSPIIVDIGWLPLVALIMYFFSYEIGFGTMPSALVGEMFRGNARSTGSAVAMTTAWLIGFGVATGFGTLVRDLGGDVTFWMFSFSCIVAFCFTLKFVPETKGKTLNEIQEILVYIGQILVGYGLGWTAPIIPKIDDSQTSPLPNQLTETEKSLIGSILYVGTILGPYLTGYLCNAIGRKPCFILAGLISLLSFLLLATANNLSMIYVGRVFCGLGTGIIFIVNLVYIGEIASTNIRGILLTSNAIFSTLGTLIVYAVGPYVSYALVSYIAAAITVVYLFGVLFIPESPTYLILKDRKDKAGLVMEELGRSKEYHIYQEMKIIVEKQSVIEEWKQILTVKSNRKALFITLTLGILQQGSGIIAVTFFATTIFQLAGSSIEPNIATIIIGVTQIFSSTLTPFFVERIGRRILLIYSTTVCTLSLATLGVYFYLDYISHPSVMKIQWLPLVTLIIFFLSYDFGFGIIPGTLIGEMFQSNVRSTGSTVSVTTSWLFGFGVATAFGYMISVLGSHITFWIFSSMCALACLFGIFFVPETKGKTLIEIQEMLNK</sequence>
<keyword evidence="7 11" id="KW-0472">Membrane</keyword>
<feature type="transmembrane region" description="Helical" evidence="11">
    <location>
        <begin position="972"/>
        <end position="992"/>
    </location>
</feature>
<feature type="domain" description="Major facilitator superfamily (MFS) profile" evidence="12">
    <location>
        <begin position="271"/>
        <end position="699"/>
    </location>
</feature>
<keyword evidence="3" id="KW-1003">Cell membrane</keyword>
<dbReference type="InterPro" id="IPR005828">
    <property type="entry name" value="MFS_sugar_transport-like"/>
</dbReference>
<feature type="transmembrane region" description="Helical" evidence="11">
    <location>
        <begin position="1287"/>
        <end position="1308"/>
    </location>
</feature>
<feature type="transmembrane region" description="Helical" evidence="11">
    <location>
        <begin position="573"/>
        <end position="595"/>
    </location>
</feature>
<keyword evidence="4" id="KW-0762">Sugar transport</keyword>
<feature type="transmembrane region" description="Helical" evidence="11">
    <location>
        <begin position="343"/>
        <end position="360"/>
    </location>
</feature>